<name>A0ABS6V6V2_9SPHN</name>
<keyword evidence="1" id="KW-0812">Transmembrane</keyword>
<dbReference type="NCBIfam" id="TIGR00219">
    <property type="entry name" value="mreC"/>
    <property type="match status" value="1"/>
</dbReference>
<dbReference type="EMBL" id="JAHVAH010000001">
    <property type="protein sequence ID" value="MBW0145276.1"/>
    <property type="molecule type" value="Genomic_DNA"/>
</dbReference>
<gene>
    <name evidence="3" type="primary">mreC</name>
    <name evidence="3" type="ORF">KTQ36_08215</name>
</gene>
<dbReference type="PANTHER" id="PTHR34138">
    <property type="entry name" value="CELL SHAPE-DETERMINING PROTEIN MREC"/>
    <property type="match status" value="1"/>
</dbReference>
<keyword evidence="1" id="KW-1133">Transmembrane helix</keyword>
<accession>A0ABS6V6V2</accession>
<evidence type="ECO:0000313" key="3">
    <source>
        <dbReference type="EMBL" id="MBW0145276.1"/>
    </source>
</evidence>
<dbReference type="InterPro" id="IPR055342">
    <property type="entry name" value="MreC_beta-barrel_core"/>
</dbReference>
<evidence type="ECO:0000256" key="1">
    <source>
        <dbReference type="SAM" id="Phobius"/>
    </source>
</evidence>
<sequence>MAPPILRRTGWSRKAQYSLFFGFIALIAGLAIGLVLLIISLAAPRTFDQIEGAALDATKPVREATTQVVTTVNGVMGGAGDYWDAIEQNKKLRAEKEVLRRRAITAAATRQENELLKQTLELRESLPETVATGRVIGSTKDSQRQYAILSVGTSDGVQSGMSVQAADGLIGRIVETGFTSSRVLLVTDRSNIVPAKILRSGEPVIATGKGELGIDLRPLEVGRNPFEVGDVIVTSGTGGLYAPLVPVARVVRLDDDGAIAVPLATPALSSFATVQPPYEPDAFDLGEDEDG</sequence>
<dbReference type="PANTHER" id="PTHR34138:SF1">
    <property type="entry name" value="CELL SHAPE-DETERMINING PROTEIN MREC"/>
    <property type="match status" value="1"/>
</dbReference>
<protein>
    <submittedName>
        <fullName evidence="3">Rod shape-determining protein MreC</fullName>
    </submittedName>
</protein>
<keyword evidence="4" id="KW-1185">Reference proteome</keyword>
<feature type="transmembrane region" description="Helical" evidence="1">
    <location>
        <begin position="20"/>
        <end position="43"/>
    </location>
</feature>
<dbReference type="Pfam" id="PF04085">
    <property type="entry name" value="MreC"/>
    <property type="match status" value="1"/>
</dbReference>
<comment type="caution">
    <text evidence="3">The sequence shown here is derived from an EMBL/GenBank/DDBJ whole genome shotgun (WGS) entry which is preliminary data.</text>
</comment>
<dbReference type="RefSeq" id="WP_218633196.1">
    <property type="nucleotide sequence ID" value="NZ_JAHVAH010000001.1"/>
</dbReference>
<dbReference type="InterPro" id="IPR007221">
    <property type="entry name" value="MreC"/>
</dbReference>
<proteinExistence type="predicted"/>
<evidence type="ECO:0000313" key="4">
    <source>
        <dbReference type="Proteomes" id="UP000698028"/>
    </source>
</evidence>
<evidence type="ECO:0000259" key="2">
    <source>
        <dbReference type="Pfam" id="PF04085"/>
    </source>
</evidence>
<reference evidence="3 4" key="1">
    <citation type="submission" date="2021-07" db="EMBL/GenBank/DDBJ databases">
        <title>The draft genome sequence of Sphingomicrobium sp. B8.</title>
        <authorList>
            <person name="Mu L."/>
        </authorList>
    </citation>
    <scope>NUCLEOTIDE SEQUENCE [LARGE SCALE GENOMIC DNA]</scope>
    <source>
        <strain evidence="3 4">B8</strain>
    </source>
</reference>
<organism evidence="3 4">
    <name type="scientific">Sphingomicrobium clamense</name>
    <dbReference type="NCBI Taxonomy" id="2851013"/>
    <lineage>
        <taxon>Bacteria</taxon>
        <taxon>Pseudomonadati</taxon>
        <taxon>Pseudomonadota</taxon>
        <taxon>Alphaproteobacteria</taxon>
        <taxon>Sphingomonadales</taxon>
        <taxon>Sphingomonadaceae</taxon>
        <taxon>Sphingomicrobium</taxon>
    </lineage>
</organism>
<feature type="domain" description="Rod shape-determining protein MreC beta-barrel core" evidence="2">
    <location>
        <begin position="135"/>
        <end position="256"/>
    </location>
</feature>
<dbReference type="Proteomes" id="UP000698028">
    <property type="component" value="Unassembled WGS sequence"/>
</dbReference>
<keyword evidence="1" id="KW-0472">Membrane</keyword>